<dbReference type="InParanoid" id="A0A177CK31"/>
<evidence type="ECO:0000259" key="9">
    <source>
        <dbReference type="Pfam" id="PF13813"/>
    </source>
</evidence>
<feature type="transmembrane region" description="Helical" evidence="8">
    <location>
        <begin position="173"/>
        <end position="192"/>
    </location>
</feature>
<accession>A0A177CK31</accession>
<feature type="transmembrane region" description="Helical" evidence="8">
    <location>
        <begin position="204"/>
        <end position="220"/>
    </location>
</feature>
<dbReference type="OrthoDB" id="1077582at2759"/>
<evidence type="ECO:0000256" key="7">
    <source>
        <dbReference type="ARBA" id="ARBA00023136"/>
    </source>
</evidence>
<keyword evidence="6 8" id="KW-1133">Transmembrane helix</keyword>
<feature type="domain" description="Wax synthase" evidence="9">
    <location>
        <begin position="245"/>
        <end position="329"/>
    </location>
</feature>
<dbReference type="PANTHER" id="PTHR31595:SF57">
    <property type="entry name" value="OS04G0481900 PROTEIN"/>
    <property type="match status" value="1"/>
</dbReference>
<comment type="subcellular location">
    <subcellularLocation>
        <location evidence="1">Membrane</location>
        <topology evidence="1">Multi-pass membrane protein</topology>
    </subcellularLocation>
</comment>
<comment type="pathway">
    <text evidence="2">Secondary metabolite biosynthesis.</text>
</comment>
<dbReference type="GO" id="GO:0016020">
    <property type="term" value="C:membrane"/>
    <property type="evidence" value="ECO:0007669"/>
    <property type="project" value="UniProtKB-SubCell"/>
</dbReference>
<evidence type="ECO:0000256" key="8">
    <source>
        <dbReference type="SAM" id="Phobius"/>
    </source>
</evidence>
<dbReference type="Proteomes" id="UP000077069">
    <property type="component" value="Unassembled WGS sequence"/>
</dbReference>
<dbReference type="RefSeq" id="XP_018038249.1">
    <property type="nucleotide sequence ID" value="XM_018177863.1"/>
</dbReference>
<keyword evidence="4" id="KW-0808">Transferase</keyword>
<dbReference type="PANTHER" id="PTHR31595">
    <property type="entry name" value="LONG-CHAIN-ALCOHOL O-FATTY-ACYLTRANSFERASE 3-RELATED"/>
    <property type="match status" value="1"/>
</dbReference>
<comment type="similarity">
    <text evidence="3">Belongs to the wax synthase family.</text>
</comment>
<organism evidence="10 11">
    <name type="scientific">Paraphaeosphaeria sporulosa</name>
    <dbReference type="NCBI Taxonomy" id="1460663"/>
    <lineage>
        <taxon>Eukaryota</taxon>
        <taxon>Fungi</taxon>
        <taxon>Dikarya</taxon>
        <taxon>Ascomycota</taxon>
        <taxon>Pezizomycotina</taxon>
        <taxon>Dothideomycetes</taxon>
        <taxon>Pleosporomycetidae</taxon>
        <taxon>Pleosporales</taxon>
        <taxon>Massarineae</taxon>
        <taxon>Didymosphaeriaceae</taxon>
        <taxon>Paraphaeosphaeria</taxon>
    </lineage>
</organism>
<dbReference type="InterPro" id="IPR044851">
    <property type="entry name" value="Wax_synthase"/>
</dbReference>
<proteinExistence type="inferred from homology"/>
<reference evidence="10 11" key="1">
    <citation type="submission" date="2016-05" db="EMBL/GenBank/DDBJ databases">
        <title>Comparative analysis of secretome profiles of manganese(II)-oxidizing ascomycete fungi.</title>
        <authorList>
            <consortium name="DOE Joint Genome Institute"/>
            <person name="Zeiner C.A."/>
            <person name="Purvine S.O."/>
            <person name="Zink E.M."/>
            <person name="Wu S."/>
            <person name="Pasa-Tolic L."/>
            <person name="Chaput D.L."/>
            <person name="Haridas S."/>
            <person name="Grigoriev I.V."/>
            <person name="Santelli C.M."/>
            <person name="Hansel C.M."/>
        </authorList>
    </citation>
    <scope>NUCLEOTIDE SEQUENCE [LARGE SCALE GENOMIC DNA]</scope>
    <source>
        <strain evidence="10 11">AP3s5-JAC2a</strain>
    </source>
</reference>
<keyword evidence="11" id="KW-1185">Reference proteome</keyword>
<evidence type="ECO:0000256" key="1">
    <source>
        <dbReference type="ARBA" id="ARBA00004141"/>
    </source>
</evidence>
<feature type="transmembrane region" description="Helical" evidence="8">
    <location>
        <begin position="358"/>
        <end position="379"/>
    </location>
</feature>
<dbReference type="Pfam" id="PF13813">
    <property type="entry name" value="MBOAT_2"/>
    <property type="match status" value="1"/>
</dbReference>
<evidence type="ECO:0000256" key="6">
    <source>
        <dbReference type="ARBA" id="ARBA00022989"/>
    </source>
</evidence>
<evidence type="ECO:0000256" key="3">
    <source>
        <dbReference type="ARBA" id="ARBA00007282"/>
    </source>
</evidence>
<evidence type="ECO:0000313" key="10">
    <source>
        <dbReference type="EMBL" id="OAG07884.1"/>
    </source>
</evidence>
<feature type="transmembrane region" description="Helical" evidence="8">
    <location>
        <begin position="43"/>
        <end position="65"/>
    </location>
</feature>
<feature type="transmembrane region" description="Helical" evidence="8">
    <location>
        <begin position="325"/>
        <end position="346"/>
    </location>
</feature>
<dbReference type="EMBL" id="KV441550">
    <property type="protein sequence ID" value="OAG07884.1"/>
    <property type="molecule type" value="Genomic_DNA"/>
</dbReference>
<gene>
    <name evidence="10" type="ORF">CC84DRAFT_1161935</name>
</gene>
<protein>
    <recommendedName>
        <fullName evidence="9">Wax synthase domain-containing protein</fullName>
    </recommendedName>
</protein>
<dbReference type="InterPro" id="IPR032805">
    <property type="entry name" value="Wax_synthase_dom"/>
</dbReference>
<keyword evidence="5 8" id="KW-0812">Transmembrane</keyword>
<evidence type="ECO:0000313" key="11">
    <source>
        <dbReference type="Proteomes" id="UP000077069"/>
    </source>
</evidence>
<dbReference type="GeneID" id="28761349"/>
<keyword evidence="7 8" id="KW-0472">Membrane</keyword>
<evidence type="ECO:0000256" key="2">
    <source>
        <dbReference type="ARBA" id="ARBA00005179"/>
    </source>
</evidence>
<evidence type="ECO:0000256" key="5">
    <source>
        <dbReference type="ARBA" id="ARBA00022692"/>
    </source>
</evidence>
<dbReference type="AlphaFoldDB" id="A0A177CK31"/>
<dbReference type="GO" id="GO:0006629">
    <property type="term" value="P:lipid metabolic process"/>
    <property type="evidence" value="ECO:0007669"/>
    <property type="project" value="InterPro"/>
</dbReference>
<evidence type="ECO:0000256" key="4">
    <source>
        <dbReference type="ARBA" id="ARBA00022679"/>
    </source>
</evidence>
<sequence length="408" mass="46248">MSIIQTLASFYPPLSERTPYPPLYQLLTFALSLIPFFFHARRLVALLVFPVLLLLCLRAPCYTFGDPSQDYYNTSMFVAMPIWLVEFAILRPVEGEGAPVWVGRGGGLKEKGNKGKGTKDTASAWETLLWAISLMIPSHRGIGWNWQVRQIPEDPDESLPRWSYVRRHLRRAILAYVYSTIMLVVLGFASALEKKASPKYVVQRFLANTIIGWSGAFWVLNRILCFYNFCAAVSVALGVYEQWQWPPLVGSLKDAWSVSQMWSVVYHQTMRVMVSQPARRITYALGISKGSMTSRLAQLYLSFAISCLVHEFEMFNVTRKDMGEFAFFMSQPIVITLESCVQLAWKKVTKAKGVFKDVAVWTGHFWVVVWMSICLPWYVKGFRDAGITNDALLGGKPMALGSSLADTW</sequence>
<name>A0A177CK31_9PLEO</name>
<dbReference type="GO" id="GO:0008374">
    <property type="term" value="F:O-acyltransferase activity"/>
    <property type="evidence" value="ECO:0007669"/>
    <property type="project" value="InterPro"/>
</dbReference>